<evidence type="ECO:0000313" key="2">
    <source>
        <dbReference type="EMBL" id="AQS38027.1"/>
    </source>
</evidence>
<dbReference type="SUPFAM" id="SSF49354">
    <property type="entry name" value="PapD-like"/>
    <property type="match status" value="1"/>
</dbReference>
<reference evidence="2 3" key="1">
    <citation type="submission" date="2016-03" db="EMBL/GenBank/DDBJ databases">
        <title>Complete genome sequence of Shewanella psychrophila WP2, a deep sea bacterium isolated from west Pacific sediment.</title>
        <authorList>
            <person name="Xu G."/>
            <person name="Jian H."/>
        </authorList>
    </citation>
    <scope>NUCLEOTIDE SEQUENCE [LARGE SCALE GENOMIC DNA]</scope>
    <source>
        <strain evidence="2 3">WP2</strain>
    </source>
</reference>
<dbReference type="STRING" id="225848.Sps_02879"/>
<dbReference type="EMBL" id="CP014782">
    <property type="protein sequence ID" value="AQS38027.1"/>
    <property type="molecule type" value="Genomic_DNA"/>
</dbReference>
<proteinExistence type="predicted"/>
<protein>
    <submittedName>
        <fullName evidence="2">P pilus assembly protein, chaperone PapD</fullName>
    </submittedName>
</protein>
<feature type="signal peptide" evidence="1">
    <location>
        <begin position="1"/>
        <end position="23"/>
    </location>
</feature>
<keyword evidence="3" id="KW-1185">Reference proteome</keyword>
<dbReference type="AlphaFoldDB" id="A0A1S6HR48"/>
<dbReference type="InterPro" id="IPR013783">
    <property type="entry name" value="Ig-like_fold"/>
</dbReference>
<feature type="chain" id="PRO_5013000948" evidence="1">
    <location>
        <begin position="24"/>
        <end position="234"/>
    </location>
</feature>
<keyword evidence="1" id="KW-0732">Signal</keyword>
<dbReference type="KEGG" id="spsw:Sps_02879"/>
<name>A0A1S6HR48_9GAMM</name>
<dbReference type="Gene3D" id="2.60.40.10">
    <property type="entry name" value="Immunoglobulins"/>
    <property type="match status" value="1"/>
</dbReference>
<dbReference type="InterPro" id="IPR008962">
    <property type="entry name" value="PapD-like_sf"/>
</dbReference>
<dbReference type="Proteomes" id="UP000189545">
    <property type="component" value="Chromosome"/>
</dbReference>
<organism evidence="2 3">
    <name type="scientific">Shewanella psychrophila</name>
    <dbReference type="NCBI Taxonomy" id="225848"/>
    <lineage>
        <taxon>Bacteria</taxon>
        <taxon>Pseudomonadati</taxon>
        <taxon>Pseudomonadota</taxon>
        <taxon>Gammaproteobacteria</taxon>
        <taxon>Alteromonadales</taxon>
        <taxon>Shewanellaceae</taxon>
        <taxon>Shewanella</taxon>
    </lineage>
</organism>
<evidence type="ECO:0000313" key="3">
    <source>
        <dbReference type="Proteomes" id="UP000189545"/>
    </source>
</evidence>
<evidence type="ECO:0000256" key="1">
    <source>
        <dbReference type="SAM" id="SignalP"/>
    </source>
</evidence>
<gene>
    <name evidence="2" type="ORF">Sps_02879</name>
</gene>
<accession>A0A1S6HR48</accession>
<sequence length="234" mass="26864">MFRQELKVVIAMTALIFSCQSQAIAISSLFEVADVNTHLADIQVINNDGKDMFINLEMSKVHYIEGEKVEEKLNKDNVQDWTFRVSPSQMILKPGERKTIRMLNDCDEYCEFPEDQVYAVSVTPVPYSEGKKSAVAVAFGYKVYFIDPASEVKVDYDLKRISKDKISFENRSNTMLNAVLNLCTKDFNSDCIYEYRLLPNSKREFKLPLKSQEESTLKFSVINANEVVHERVTL</sequence>
<dbReference type="PROSITE" id="PS51257">
    <property type="entry name" value="PROKAR_LIPOPROTEIN"/>
    <property type="match status" value="1"/>
</dbReference>
<dbReference type="RefSeq" id="WP_077753126.1">
    <property type="nucleotide sequence ID" value="NZ_CP014782.1"/>
</dbReference>